<dbReference type="Pfam" id="PF09924">
    <property type="entry name" value="LPG_synthase_C"/>
    <property type="match status" value="1"/>
</dbReference>
<evidence type="ECO:0000313" key="3">
    <source>
        <dbReference type="Proteomes" id="UP000032233"/>
    </source>
</evidence>
<gene>
    <name evidence="2" type="ORF">X474_00545</name>
</gene>
<dbReference type="SUPFAM" id="SSF55729">
    <property type="entry name" value="Acyl-CoA N-acyltransferases (Nat)"/>
    <property type="match status" value="2"/>
</dbReference>
<name>A0A0D2GMB7_9BACT</name>
<comment type="caution">
    <text evidence="2">The sequence shown here is derived from an EMBL/GenBank/DDBJ whole genome shotgun (WGS) entry which is preliminary data.</text>
</comment>
<feature type="domain" description="Phosphatidylglycerol lysyltransferase C-terminal" evidence="1">
    <location>
        <begin position="18"/>
        <end position="284"/>
    </location>
</feature>
<dbReference type="InterPro" id="IPR024320">
    <property type="entry name" value="LPG_synthase_C"/>
</dbReference>
<dbReference type="Gene3D" id="3.40.630.30">
    <property type="match status" value="1"/>
</dbReference>
<keyword evidence="3" id="KW-1185">Reference proteome</keyword>
<dbReference type="InterPro" id="IPR016732">
    <property type="entry name" value="UCP018688"/>
</dbReference>
<accession>A0A0D2GMB7</accession>
<dbReference type="Proteomes" id="UP000032233">
    <property type="component" value="Unassembled WGS sequence"/>
</dbReference>
<protein>
    <recommendedName>
        <fullName evidence="1">Phosphatidylglycerol lysyltransferase C-terminal domain-containing protein</fullName>
    </recommendedName>
</protein>
<dbReference type="PIRSF" id="PIRSF018688">
    <property type="entry name" value="UCP018688"/>
    <property type="match status" value="1"/>
</dbReference>
<dbReference type="PANTHER" id="PTHR41373">
    <property type="entry name" value="DUF2156 DOMAIN-CONTAINING PROTEIN"/>
    <property type="match status" value="1"/>
</dbReference>
<reference evidence="2 3" key="1">
    <citation type="submission" date="2013-11" db="EMBL/GenBank/DDBJ databases">
        <title>Metagenomic analysis of a methanogenic consortium involved in long chain n-alkane degradation.</title>
        <authorList>
            <person name="Davidova I.A."/>
            <person name="Callaghan A.V."/>
            <person name="Wawrik B."/>
            <person name="Pruitt S."/>
            <person name="Marks C."/>
            <person name="Duncan K.E."/>
            <person name="Suflita J.M."/>
        </authorList>
    </citation>
    <scope>NUCLEOTIDE SEQUENCE [LARGE SCALE GENOMIC DNA]</scope>
    <source>
        <strain evidence="2 3">SPR</strain>
    </source>
</reference>
<dbReference type="InterPro" id="IPR016181">
    <property type="entry name" value="Acyl_CoA_acyltransferase"/>
</dbReference>
<proteinExistence type="predicted"/>
<evidence type="ECO:0000259" key="1">
    <source>
        <dbReference type="Pfam" id="PF09924"/>
    </source>
</evidence>
<dbReference type="EMBL" id="AZAC01000001">
    <property type="protein sequence ID" value="KIX15837.1"/>
    <property type="molecule type" value="Genomic_DNA"/>
</dbReference>
<dbReference type="PATRIC" id="fig|1429043.3.peg.112"/>
<evidence type="ECO:0000313" key="2">
    <source>
        <dbReference type="EMBL" id="KIX15837.1"/>
    </source>
</evidence>
<organism evidence="2 3">
    <name type="scientific">Dethiosulfatarculus sandiegensis</name>
    <dbReference type="NCBI Taxonomy" id="1429043"/>
    <lineage>
        <taxon>Bacteria</taxon>
        <taxon>Pseudomonadati</taxon>
        <taxon>Thermodesulfobacteriota</taxon>
        <taxon>Desulfarculia</taxon>
        <taxon>Desulfarculales</taxon>
        <taxon>Desulfarculaceae</taxon>
        <taxon>Dethiosulfatarculus</taxon>
    </lineage>
</organism>
<dbReference type="STRING" id="1429043.X474_00545"/>
<dbReference type="PANTHER" id="PTHR41373:SF1">
    <property type="entry name" value="PHOSPHATIDYLGLYCEROL LYSYLTRANSFERASE C-TERMINAL DOMAIN-CONTAINING PROTEIN"/>
    <property type="match status" value="1"/>
</dbReference>
<dbReference type="AlphaFoldDB" id="A0A0D2GMB7"/>
<dbReference type="InParanoid" id="A0A0D2GMB7"/>
<sequence length="290" mass="33706">MTLSDKDLINGFLKAEKQVVSEFTFTNLFMWRNHYQTAWRVLNDCLLIVLRSLDNENFYGFPPFGKGNRQQAAHDLMTELEKSGNQPRILRADREFVENCLDLERYAAEPDPDQADYVYLAEELAQLRGRRFHKKKNLVNKFYRSNEYEYLELNQDIVSQVLEMQEKWCDLRHCELDPGLLHEDQGIGDLLENYGKLDCKGGVIRIKGRVQAFSLGELLNPTTAVIHVEKANPEITGLYAAMNQLFVARSMSGVEFVNREQDLGRESLRKAKKSYNPHHMVEKFDIRPLD</sequence>